<gene>
    <name evidence="2" type="ORF">EDD41_1036</name>
</gene>
<sequence length="95" mass="9962">MDEGSRTWRWLALAGVLVSLVKVLGPDTYVDERKCGPAISVVVRGPVITDGSTPPAGWVDQCHRDARATALPWLGVLMAGGLLLGAGLKLRPAAS</sequence>
<reference evidence="2 3" key="1">
    <citation type="submission" date="2018-11" db="EMBL/GenBank/DDBJ databases">
        <title>Sequencing the genomes of 1000 actinobacteria strains.</title>
        <authorList>
            <person name="Klenk H.-P."/>
        </authorList>
    </citation>
    <scope>NUCLEOTIDE SEQUENCE [LARGE SCALE GENOMIC DNA]</scope>
    <source>
        <strain evidence="2 3">DSM 10546</strain>
    </source>
</reference>
<feature type="transmembrane region" description="Helical" evidence="1">
    <location>
        <begin position="70"/>
        <end position="90"/>
    </location>
</feature>
<keyword evidence="1" id="KW-0812">Transmembrane</keyword>
<organism evidence="2 3">
    <name type="scientific">Luteococcus japonicus</name>
    <dbReference type="NCBI Taxonomy" id="33984"/>
    <lineage>
        <taxon>Bacteria</taxon>
        <taxon>Bacillati</taxon>
        <taxon>Actinomycetota</taxon>
        <taxon>Actinomycetes</taxon>
        <taxon>Propionibacteriales</taxon>
        <taxon>Propionibacteriaceae</taxon>
        <taxon>Luteococcus</taxon>
    </lineage>
</organism>
<keyword evidence="1" id="KW-1133">Transmembrane helix</keyword>
<dbReference type="RefSeq" id="WP_123575180.1">
    <property type="nucleotide sequence ID" value="NZ_RKHG01000001.1"/>
</dbReference>
<evidence type="ECO:0000256" key="1">
    <source>
        <dbReference type="SAM" id="Phobius"/>
    </source>
</evidence>
<protein>
    <submittedName>
        <fullName evidence="2">Uncharacterized protein</fullName>
    </submittedName>
</protein>
<comment type="caution">
    <text evidence="2">The sequence shown here is derived from an EMBL/GenBank/DDBJ whole genome shotgun (WGS) entry which is preliminary data.</text>
</comment>
<dbReference type="EMBL" id="RKHG01000001">
    <property type="protein sequence ID" value="ROR53863.1"/>
    <property type="molecule type" value="Genomic_DNA"/>
</dbReference>
<evidence type="ECO:0000313" key="2">
    <source>
        <dbReference type="EMBL" id="ROR53863.1"/>
    </source>
</evidence>
<dbReference type="AlphaFoldDB" id="A0A3N1ZSM0"/>
<accession>A0A3N1ZSM0</accession>
<evidence type="ECO:0000313" key="3">
    <source>
        <dbReference type="Proteomes" id="UP000275749"/>
    </source>
</evidence>
<proteinExistence type="predicted"/>
<name>A0A3N1ZSM0_9ACTN</name>
<keyword evidence="1" id="KW-0472">Membrane</keyword>
<dbReference type="Proteomes" id="UP000275749">
    <property type="component" value="Unassembled WGS sequence"/>
</dbReference>